<sequence>MTQEHLLRRLLGGETRRAAPRFPGGPERLALARAAQETIGLPLGIRGLQRKRRDREALVADLDSNALLVAIGPGGAAAGLAAIEPQLRAAVVEAQTLGAPRVSPAPSQPITGTEAAMMAPFLRGLLDRLATLEEDEPARPRELRPGARLSDARAAGLLLPEAEYDLLSFDLEIGPGSGRYGGLMLALARPVVPLTEAPQVRWAEALRGAVLQAPAELHVVLHRMQVPAAEIGSFAIGEKVPLPGVDLTAVALEDGQGHRIASVRLGQQAGLRAIRLAAPEIRPSSPIEIPSRPGGDAVQSAPGSSSSGGSRSASSCGRSRSRS</sequence>
<feature type="compositionally biased region" description="Low complexity" evidence="1">
    <location>
        <begin position="282"/>
        <end position="293"/>
    </location>
</feature>
<evidence type="ECO:0000313" key="2">
    <source>
        <dbReference type="EMBL" id="MBB3713895.1"/>
    </source>
</evidence>
<dbReference type="Proteomes" id="UP000576152">
    <property type="component" value="Unassembled WGS sequence"/>
</dbReference>
<gene>
    <name evidence="2" type="ORF">FHS00_003502</name>
</gene>
<evidence type="ECO:0000256" key="1">
    <source>
        <dbReference type="SAM" id="MobiDB-lite"/>
    </source>
</evidence>
<name>A0ABR6HTP1_9RHOB</name>
<keyword evidence="3" id="KW-1185">Reference proteome</keyword>
<keyword evidence="2" id="KW-0969">Cilium</keyword>
<dbReference type="RefSeq" id="WP_183475349.1">
    <property type="nucleotide sequence ID" value="NZ_JACIBX010000023.1"/>
</dbReference>
<keyword evidence="2" id="KW-0966">Cell projection</keyword>
<dbReference type="EMBL" id="JACIBX010000023">
    <property type="protein sequence ID" value="MBB3713895.1"/>
    <property type="molecule type" value="Genomic_DNA"/>
</dbReference>
<organism evidence="2 3">
    <name type="scientific">Limimaricola variabilis</name>
    <dbReference type="NCBI Taxonomy" id="1492771"/>
    <lineage>
        <taxon>Bacteria</taxon>
        <taxon>Pseudomonadati</taxon>
        <taxon>Pseudomonadota</taxon>
        <taxon>Alphaproteobacteria</taxon>
        <taxon>Rhodobacterales</taxon>
        <taxon>Paracoccaceae</taxon>
        <taxon>Limimaricola</taxon>
    </lineage>
</organism>
<proteinExistence type="predicted"/>
<accession>A0ABR6HTP1</accession>
<reference evidence="2 3" key="1">
    <citation type="submission" date="2020-08" db="EMBL/GenBank/DDBJ databases">
        <title>Genomic Encyclopedia of Type Strains, Phase III (KMG-III): the genomes of soil and plant-associated and newly described type strains.</title>
        <authorList>
            <person name="Whitman W."/>
        </authorList>
    </citation>
    <scope>NUCLEOTIDE SEQUENCE [LARGE SCALE GENOMIC DNA]</scope>
    <source>
        <strain evidence="2 3">CECT 8572</strain>
    </source>
</reference>
<protein>
    <submittedName>
        <fullName evidence="2">Flagellar motor switch protein FliM</fullName>
    </submittedName>
</protein>
<feature type="region of interest" description="Disordered" evidence="1">
    <location>
        <begin position="282"/>
        <end position="323"/>
    </location>
</feature>
<comment type="caution">
    <text evidence="2">The sequence shown here is derived from an EMBL/GenBank/DDBJ whole genome shotgun (WGS) entry which is preliminary data.</text>
</comment>
<feature type="compositionally biased region" description="Low complexity" evidence="1">
    <location>
        <begin position="300"/>
        <end position="323"/>
    </location>
</feature>
<evidence type="ECO:0000313" key="3">
    <source>
        <dbReference type="Proteomes" id="UP000576152"/>
    </source>
</evidence>
<keyword evidence="2" id="KW-0282">Flagellum</keyword>